<evidence type="ECO:0000313" key="4">
    <source>
        <dbReference type="Proteomes" id="UP000279860"/>
    </source>
</evidence>
<name>A0A3P1XNG9_TANFO</name>
<dbReference type="EMBL" id="RQYN01000030">
    <property type="protein sequence ID" value="RRD74104.1"/>
    <property type="molecule type" value="Genomic_DNA"/>
</dbReference>
<reference evidence="3 4" key="1">
    <citation type="submission" date="2018-11" db="EMBL/GenBank/DDBJ databases">
        <title>Genomes From Bacteria Associated with the Canine Oral Cavity: a Test Case for Automated Genome-Based Taxonomic Assignment.</title>
        <authorList>
            <person name="Coil D.A."/>
            <person name="Jospin G."/>
            <person name="Darling A.E."/>
            <person name="Wallis C."/>
            <person name="Davis I.J."/>
            <person name="Harris S."/>
            <person name="Eisen J.A."/>
            <person name="Holcombe L.J."/>
            <person name="O'Flynn C."/>
        </authorList>
    </citation>
    <scope>NUCLEOTIDE SEQUENCE [LARGE SCALE GENOMIC DNA]</scope>
    <source>
        <strain evidence="2 4">OH1426_COT-023</strain>
        <strain evidence="1 3">OH2617_COT-023</strain>
    </source>
</reference>
<dbReference type="EMBL" id="RQYS01000040">
    <property type="protein sequence ID" value="RRD59550.1"/>
    <property type="molecule type" value="Genomic_DNA"/>
</dbReference>
<dbReference type="Proteomes" id="UP000278609">
    <property type="component" value="Unassembled WGS sequence"/>
</dbReference>
<sequence length="169" mass="19045">MKKLMYVTVLIGVLGLLSACGTSRAVLPSDVSNRAMSIQPVEDKALLYIYRSSQLGWAVGMRIDLDQVQQTSLYGRHFYLCALPPGSYHLKAYAENRDTMTVDVEAGKRYYVEVTPRMGIFLARCKLHAVDEDEGREKVKKCNLVGLNEEAQKMLNYTPPPVEERKGKK</sequence>
<protein>
    <submittedName>
        <fullName evidence="1">DUF2846 domain-containing protein</fullName>
    </submittedName>
</protein>
<comment type="caution">
    <text evidence="1">The sequence shown here is derived from an EMBL/GenBank/DDBJ whole genome shotgun (WGS) entry which is preliminary data.</text>
</comment>
<dbReference type="Proteomes" id="UP000279860">
    <property type="component" value="Unassembled WGS sequence"/>
</dbReference>
<gene>
    <name evidence="1" type="ORF">EII40_09405</name>
    <name evidence="2" type="ORF">EII41_08565</name>
</gene>
<proteinExistence type="predicted"/>
<dbReference type="AlphaFoldDB" id="A0A3P1XNG9"/>
<organism evidence="1 3">
    <name type="scientific">Tannerella forsythia</name>
    <name type="common">Bacteroides forsythus</name>
    <dbReference type="NCBI Taxonomy" id="28112"/>
    <lineage>
        <taxon>Bacteria</taxon>
        <taxon>Pseudomonadati</taxon>
        <taxon>Bacteroidota</taxon>
        <taxon>Bacteroidia</taxon>
        <taxon>Bacteroidales</taxon>
        <taxon>Tannerellaceae</taxon>
        <taxon>Tannerella</taxon>
    </lineage>
</organism>
<dbReference type="RefSeq" id="WP_124752009.1">
    <property type="nucleotide sequence ID" value="NZ_RQYN01000030.1"/>
</dbReference>
<evidence type="ECO:0000313" key="2">
    <source>
        <dbReference type="EMBL" id="RRD74104.1"/>
    </source>
</evidence>
<accession>A0A3P1XNG9</accession>
<dbReference type="OrthoDB" id="5431540at2"/>
<evidence type="ECO:0000313" key="3">
    <source>
        <dbReference type="Proteomes" id="UP000278609"/>
    </source>
</evidence>
<evidence type="ECO:0000313" key="1">
    <source>
        <dbReference type="EMBL" id="RRD59550.1"/>
    </source>
</evidence>
<dbReference type="PROSITE" id="PS51257">
    <property type="entry name" value="PROKAR_LIPOPROTEIN"/>
    <property type="match status" value="1"/>
</dbReference>